<comment type="pathway">
    <text evidence="3">Amino-acid biosynthesis; S-adenosyl-L-methionine biosynthesis; S-adenosyl-L-methionine from L-methionine: step 1/1.</text>
</comment>
<sequence>MSDRLAPITTAESVAAGHPDKLCDTISDAILDACLTIDSEARVAVETLVKGMGGEAAIVLAGEVSLNGSVPDYETIARQTAASIGYTDHSIGMDATSHSTCAVHTYITTQSQYISQGVDGDLDSQGAGDQGIMFGYACNETEDTAELRGRFFPIAAALSQRLTRRLDIIQRTGEIPWMRPDGKSQVSIRLDSDRIEHGDGLRYPQHVSNVVIAVQHARNAGGLDDDEEAQRQLIRDTVWEQVVKHAIPARWLDGFDTSNLIVNGTGSFPDPGGPYSDAGLTGRKIIVDTYGGGKHGGGAFSGKDPSKVDRSAAYNARWAAKHVVAAGLADRCEIQVSYAIGRVQPLGLLANTFGTGTISDLELSNRILRVFDWRPAAMISNLDLKRPIYQVTAAGGHFGRSPTDDGHFPWERIHEDRIEALRS</sequence>
<evidence type="ECO:0000256" key="7">
    <source>
        <dbReference type="ARBA" id="ARBA00022679"/>
    </source>
</evidence>
<dbReference type="SUPFAM" id="SSF55973">
    <property type="entry name" value="S-adenosylmethionine synthetase"/>
    <property type="match status" value="3"/>
</dbReference>
<evidence type="ECO:0000256" key="12">
    <source>
        <dbReference type="ARBA" id="ARBA00022958"/>
    </source>
</evidence>
<dbReference type="InterPro" id="IPR022628">
    <property type="entry name" value="S-AdoMet_synt_N"/>
</dbReference>
<organism evidence="17">
    <name type="scientific">uncultured marine group II/III euryarchaeote AD1000_26_F08</name>
    <dbReference type="NCBI Taxonomy" id="1457745"/>
    <lineage>
        <taxon>Archaea</taxon>
        <taxon>Methanobacteriati</taxon>
        <taxon>Methanobacteriota</taxon>
        <taxon>environmental samples</taxon>
    </lineage>
</organism>
<evidence type="ECO:0000259" key="16">
    <source>
        <dbReference type="Pfam" id="PF02773"/>
    </source>
</evidence>
<dbReference type="InterPro" id="IPR022631">
    <property type="entry name" value="ADOMET_SYNTHASE_CS"/>
</dbReference>
<keyword evidence="7 17" id="KW-0808">Transferase</keyword>
<dbReference type="Pfam" id="PF02772">
    <property type="entry name" value="S-AdoMet_synt_M"/>
    <property type="match status" value="1"/>
</dbReference>
<name>A0A075FTC8_9EURY</name>
<comment type="similarity">
    <text evidence="4">Belongs to the AdoMet synthase family.</text>
</comment>
<feature type="domain" description="S-adenosylmethionine synthetase central" evidence="15">
    <location>
        <begin position="125"/>
        <end position="268"/>
    </location>
</feature>
<evidence type="ECO:0000256" key="4">
    <source>
        <dbReference type="ARBA" id="ARBA00009685"/>
    </source>
</evidence>
<evidence type="ECO:0000259" key="14">
    <source>
        <dbReference type="Pfam" id="PF00438"/>
    </source>
</evidence>
<dbReference type="GO" id="GO:0004478">
    <property type="term" value="F:methionine adenosyltransferase activity"/>
    <property type="evidence" value="ECO:0007669"/>
    <property type="project" value="UniProtKB-UniRule"/>
</dbReference>
<evidence type="ECO:0000256" key="10">
    <source>
        <dbReference type="ARBA" id="ARBA00022840"/>
    </source>
</evidence>
<dbReference type="PIRSF" id="PIRSF000497">
    <property type="entry name" value="MAT"/>
    <property type="match status" value="1"/>
</dbReference>
<keyword evidence="6" id="KW-0554">One-carbon metabolism</keyword>
<dbReference type="PANTHER" id="PTHR11964">
    <property type="entry name" value="S-ADENOSYLMETHIONINE SYNTHETASE"/>
    <property type="match status" value="1"/>
</dbReference>
<dbReference type="UniPathway" id="UPA00315">
    <property type="reaction ID" value="UER00080"/>
</dbReference>
<evidence type="ECO:0000256" key="8">
    <source>
        <dbReference type="ARBA" id="ARBA00022723"/>
    </source>
</evidence>
<protein>
    <recommendedName>
        <fullName evidence="5 13">Methionine adenosyltransferase</fullName>
        <ecNumber evidence="5 13">2.5.1.6</ecNumber>
    </recommendedName>
</protein>
<evidence type="ECO:0000256" key="9">
    <source>
        <dbReference type="ARBA" id="ARBA00022741"/>
    </source>
</evidence>
<evidence type="ECO:0000313" key="17">
    <source>
        <dbReference type="EMBL" id="AIE92726.1"/>
    </source>
</evidence>
<dbReference type="PROSITE" id="PS00377">
    <property type="entry name" value="ADOMET_SYNTHASE_2"/>
    <property type="match status" value="1"/>
</dbReference>
<dbReference type="InterPro" id="IPR002133">
    <property type="entry name" value="S-AdoMet_synthetase"/>
</dbReference>
<dbReference type="PROSITE" id="PS00376">
    <property type="entry name" value="ADOMET_SYNTHASE_1"/>
    <property type="match status" value="1"/>
</dbReference>
<dbReference type="GO" id="GO:0006730">
    <property type="term" value="P:one-carbon metabolic process"/>
    <property type="evidence" value="ECO:0007669"/>
    <property type="project" value="UniProtKB-KW"/>
</dbReference>
<keyword evidence="10" id="KW-0067">ATP-binding</keyword>
<dbReference type="GO" id="GO:0005524">
    <property type="term" value="F:ATP binding"/>
    <property type="evidence" value="ECO:0007669"/>
    <property type="project" value="UniProtKB-KW"/>
</dbReference>
<dbReference type="InterPro" id="IPR022629">
    <property type="entry name" value="S-AdoMet_synt_central"/>
</dbReference>
<dbReference type="AlphaFoldDB" id="A0A075FTC8"/>
<reference evidence="17" key="1">
    <citation type="journal article" date="2014" name="Genome Biol. Evol.">
        <title>Pangenome evidence for extensive interdomain horizontal transfer affecting lineage core and shell genes in uncultured planktonic thaumarchaeota and euryarchaeota.</title>
        <authorList>
            <person name="Deschamps P."/>
            <person name="Zivanovic Y."/>
            <person name="Moreira D."/>
            <person name="Rodriguez-Valera F."/>
            <person name="Lopez-Garcia P."/>
        </authorList>
    </citation>
    <scope>NUCLEOTIDE SEQUENCE</scope>
</reference>
<dbReference type="EMBL" id="KF900374">
    <property type="protein sequence ID" value="AIE92726.1"/>
    <property type="molecule type" value="Genomic_DNA"/>
</dbReference>
<dbReference type="GO" id="GO:0046872">
    <property type="term" value="F:metal ion binding"/>
    <property type="evidence" value="ECO:0007669"/>
    <property type="project" value="UniProtKB-KW"/>
</dbReference>
<feature type="domain" description="S-adenosylmethionine synthetase C-terminal" evidence="16">
    <location>
        <begin position="272"/>
        <end position="412"/>
    </location>
</feature>
<evidence type="ECO:0000256" key="6">
    <source>
        <dbReference type="ARBA" id="ARBA00022563"/>
    </source>
</evidence>
<dbReference type="InterPro" id="IPR022636">
    <property type="entry name" value="S-AdoMet_synthetase_sfam"/>
</dbReference>
<dbReference type="NCBIfam" id="TIGR01034">
    <property type="entry name" value="metK"/>
    <property type="match status" value="1"/>
</dbReference>
<keyword evidence="12" id="KW-0630">Potassium</keyword>
<evidence type="ECO:0000256" key="5">
    <source>
        <dbReference type="ARBA" id="ARBA00012828"/>
    </source>
</evidence>
<accession>A0A075FTC8</accession>
<gene>
    <name evidence="17" type="primary">metK</name>
</gene>
<dbReference type="Gene3D" id="3.30.300.10">
    <property type="match status" value="3"/>
</dbReference>
<evidence type="ECO:0000256" key="11">
    <source>
        <dbReference type="ARBA" id="ARBA00022842"/>
    </source>
</evidence>
<dbReference type="EC" id="2.5.1.6" evidence="5 13"/>
<keyword evidence="9" id="KW-0547">Nucleotide-binding</keyword>
<proteinExistence type="inferred from homology"/>
<keyword evidence="11" id="KW-0460">Magnesium</keyword>
<dbReference type="Pfam" id="PF00438">
    <property type="entry name" value="S-AdoMet_synt_N"/>
    <property type="match status" value="1"/>
</dbReference>
<dbReference type="GO" id="GO:0006556">
    <property type="term" value="P:S-adenosylmethionine biosynthetic process"/>
    <property type="evidence" value="ECO:0007669"/>
    <property type="project" value="UniProtKB-UniRule"/>
</dbReference>
<dbReference type="Pfam" id="PF02773">
    <property type="entry name" value="S-AdoMet_synt_C"/>
    <property type="match status" value="1"/>
</dbReference>
<feature type="domain" description="S-adenosylmethionine synthetase N-terminal" evidence="14">
    <location>
        <begin position="8"/>
        <end position="111"/>
    </location>
</feature>
<dbReference type="CDD" id="cd18079">
    <property type="entry name" value="S-AdoMet_synt"/>
    <property type="match status" value="1"/>
</dbReference>
<evidence type="ECO:0000256" key="13">
    <source>
        <dbReference type="NCBIfam" id="TIGR01034"/>
    </source>
</evidence>
<evidence type="ECO:0000256" key="3">
    <source>
        <dbReference type="ARBA" id="ARBA00005224"/>
    </source>
</evidence>
<evidence type="ECO:0000256" key="1">
    <source>
        <dbReference type="ARBA" id="ARBA00001946"/>
    </source>
</evidence>
<dbReference type="InterPro" id="IPR022630">
    <property type="entry name" value="S-AdoMet_synt_C"/>
</dbReference>
<keyword evidence="8" id="KW-0479">Metal-binding</keyword>
<evidence type="ECO:0000259" key="15">
    <source>
        <dbReference type="Pfam" id="PF02772"/>
    </source>
</evidence>
<comment type="cofactor">
    <cofactor evidence="1">
        <name>Mg(2+)</name>
        <dbReference type="ChEBI" id="CHEBI:18420"/>
    </cofactor>
</comment>
<evidence type="ECO:0000256" key="2">
    <source>
        <dbReference type="ARBA" id="ARBA00001958"/>
    </source>
</evidence>
<comment type="cofactor">
    <cofactor evidence="2">
        <name>K(+)</name>
        <dbReference type="ChEBI" id="CHEBI:29103"/>
    </cofactor>
</comment>